<proteinExistence type="predicted"/>
<organism evidence="2 3">
    <name type="scientific">Marinobacter halodurans</name>
    <dbReference type="NCBI Taxonomy" id="2528979"/>
    <lineage>
        <taxon>Bacteria</taxon>
        <taxon>Pseudomonadati</taxon>
        <taxon>Pseudomonadota</taxon>
        <taxon>Gammaproteobacteria</taxon>
        <taxon>Pseudomonadales</taxon>
        <taxon>Marinobacteraceae</taxon>
        <taxon>Marinobacter</taxon>
    </lineage>
</organism>
<feature type="compositionally biased region" description="Basic and acidic residues" evidence="1">
    <location>
        <begin position="104"/>
        <end position="116"/>
    </location>
</feature>
<evidence type="ECO:0000256" key="1">
    <source>
        <dbReference type="SAM" id="MobiDB-lite"/>
    </source>
</evidence>
<comment type="caution">
    <text evidence="2">The sequence shown here is derived from an EMBL/GenBank/DDBJ whole genome shotgun (WGS) entry which is preliminary data.</text>
</comment>
<reference evidence="2 3" key="1">
    <citation type="submission" date="2019-02" db="EMBL/GenBank/DDBJ databases">
        <title>Marinobacter halodurans sp. nov., a marine bacterium isolated from sea tidal flat.</title>
        <authorList>
            <person name="Yoo Y."/>
            <person name="Lee D.W."/>
            <person name="Kim B.S."/>
            <person name="Kim J.-J."/>
        </authorList>
    </citation>
    <scope>NUCLEOTIDE SEQUENCE [LARGE SCALE GENOMIC DNA]</scope>
    <source>
        <strain evidence="2 3">YJ-S3-2</strain>
    </source>
</reference>
<dbReference type="Proteomes" id="UP000313645">
    <property type="component" value="Unassembled WGS sequence"/>
</dbReference>
<feature type="compositionally biased region" description="Basic and acidic residues" evidence="1">
    <location>
        <begin position="124"/>
        <end position="153"/>
    </location>
</feature>
<accession>A0ABY1ZMD2</accession>
<dbReference type="RefSeq" id="WP_131480527.1">
    <property type="nucleotide sequence ID" value="NZ_SJDL01000008.1"/>
</dbReference>
<dbReference type="EMBL" id="SJDL01000008">
    <property type="protein sequence ID" value="TBW57454.1"/>
    <property type="molecule type" value="Genomic_DNA"/>
</dbReference>
<protein>
    <submittedName>
        <fullName evidence="2">Uncharacterized protein</fullName>
    </submittedName>
</protein>
<keyword evidence="3" id="KW-1185">Reference proteome</keyword>
<feature type="region of interest" description="Disordered" evidence="1">
    <location>
        <begin position="91"/>
        <end position="179"/>
    </location>
</feature>
<sequence>MAKSETTRNRLQLYWDHSDPTQHYTCMVLEHLKALPARQKNEWLCEAVTNQLARFLEDDPKGMSPSLQSAHHFARLLAKDLGISLSANAQEVPAIESSPAPRSEPVRHVRENKAGESSDNNNSDARRSEGPHPTEESEGNDQRPARADTEQKESSSSADEQESAVKNTALGAKLRGMMA</sequence>
<evidence type="ECO:0000313" key="3">
    <source>
        <dbReference type="Proteomes" id="UP000313645"/>
    </source>
</evidence>
<evidence type="ECO:0000313" key="2">
    <source>
        <dbReference type="EMBL" id="TBW57454.1"/>
    </source>
</evidence>
<name>A0ABY1ZMD2_9GAMM</name>
<gene>
    <name evidence="2" type="ORF">EZI54_07280</name>
</gene>